<name>A0A2C9M8U3_BIOGL</name>
<feature type="region of interest" description="Disordered" evidence="1">
    <location>
        <begin position="468"/>
        <end position="494"/>
    </location>
</feature>
<feature type="compositionally biased region" description="Polar residues" evidence="1">
    <location>
        <begin position="716"/>
        <end position="725"/>
    </location>
</feature>
<feature type="region of interest" description="Disordered" evidence="1">
    <location>
        <begin position="98"/>
        <end position="118"/>
    </location>
</feature>
<dbReference type="Proteomes" id="UP000076420">
    <property type="component" value="Unassembled WGS sequence"/>
</dbReference>
<accession>A0A2C9M8U3</accession>
<dbReference type="KEGG" id="bgt:106068114"/>
<proteinExistence type="predicted"/>
<dbReference type="EnsemblMetazoa" id="BGLB039892-RA">
    <property type="protein sequence ID" value="BGLB039892-PA"/>
    <property type="gene ID" value="BGLB039892"/>
</dbReference>
<protein>
    <recommendedName>
        <fullName evidence="4">Tantalus-like domain-containing protein</fullName>
    </recommendedName>
</protein>
<organism evidence="2 3">
    <name type="scientific">Biomphalaria glabrata</name>
    <name type="common">Bloodfluke planorb</name>
    <name type="synonym">Freshwater snail</name>
    <dbReference type="NCBI Taxonomy" id="6526"/>
    <lineage>
        <taxon>Eukaryota</taxon>
        <taxon>Metazoa</taxon>
        <taxon>Spiralia</taxon>
        <taxon>Lophotrochozoa</taxon>
        <taxon>Mollusca</taxon>
        <taxon>Gastropoda</taxon>
        <taxon>Heterobranchia</taxon>
        <taxon>Euthyneura</taxon>
        <taxon>Panpulmonata</taxon>
        <taxon>Hygrophila</taxon>
        <taxon>Lymnaeoidea</taxon>
        <taxon>Planorbidae</taxon>
        <taxon>Biomphalaria</taxon>
    </lineage>
</organism>
<evidence type="ECO:0000313" key="3">
    <source>
        <dbReference type="Proteomes" id="UP000076420"/>
    </source>
</evidence>
<evidence type="ECO:0000256" key="1">
    <source>
        <dbReference type="SAM" id="MobiDB-lite"/>
    </source>
</evidence>
<reference evidence="2" key="1">
    <citation type="submission" date="2020-05" db="UniProtKB">
        <authorList>
            <consortium name="EnsemblMetazoa"/>
        </authorList>
    </citation>
    <scope>IDENTIFICATION</scope>
    <source>
        <strain evidence="2">BB02</strain>
    </source>
</reference>
<dbReference type="VEuPathDB" id="VectorBase:BGLAX_045814"/>
<evidence type="ECO:0000313" key="2">
    <source>
        <dbReference type="EnsemblMetazoa" id="BGLB039892-PB"/>
    </source>
</evidence>
<sequence length="860" mass="95641">MEERKSRRRSLRNLRRSSSNWVVPTQAILQGIESNSENVLTIDSAYGSAWFGENTMHNIITYNQARSSPEIGTKSFFPSIDACAEDDAALPAKVMKNSDTDSSPFVMPSSKPLAETQTGNRMECEKLGNIFAFNSNKSQKLVPMSVGTKSPLTLNTHLSLHKKNNKEENAGSLNTSLKVSFNKQNKNTSSLNTSLNVTLKKQNRNSATQKTKSQKKAETKCDPPKYKIHQTKSNSFMGTKPNFLKTTQSFSLKHSSVNHLSPKKSSASAESLKTPTFMKFQTQSTAGRSNSPLTESESKPYVGSVFQNLISNASPYRSDFKAQNGLLNENVKPKDRKRLSLRKSIIESGPLLAESGKTSMVAKNGMDVELISGYVSVHRSANIVSSINCEMDTVVLGHDSSVNRAEDNGDSLNNCIYDIEMTEEFLKSFDLPFFPSNSIGGADVLGKERDLNKSLRRSSRYFSAHEMPLARPSFEEETESEASPKTSLDESSTNVFSNEGAKVISLAPFDSHDKLICSKERNFQDIVSMPVSGVESHPFINSAEDPACGYAELKTEQEKLIDQIAGSEHKFFSEPNTMLMEDLMNGFTNMTMAETIKSREHFPTDEMMASENISLDVNGNKNHNIPSDANSLISPTDTQAEHPGTVIQKFDGETFKDISKDSVEMAECSDKNTSHNVESEIEMKEMVVSSDFVDSENIDSDSSTGRRSLRSRKSWDFSQSSSSLEAKTARKRNSEGVVSNHKGTLKETLEDLPSPLCNKGRKEISPGLRDLYLNKLYDPPKAKSWETIKESPKDDSSLFTKQKSKRFLLFEAGVTTAKLQRRHKKAVEIKRKVGSQNVTLSDEEFRRKLLDVQLLLDDLP</sequence>
<evidence type="ECO:0008006" key="4">
    <source>
        <dbReference type="Google" id="ProtNLM"/>
    </source>
</evidence>
<dbReference type="EnsemblMetazoa" id="BGLB039892-RD">
    <property type="protein sequence ID" value="BGLB039892-PD"/>
    <property type="gene ID" value="BGLB039892"/>
</dbReference>
<dbReference type="OrthoDB" id="6087204at2759"/>
<feature type="region of interest" description="Disordered" evidence="1">
    <location>
        <begin position="692"/>
        <end position="745"/>
    </location>
</feature>
<dbReference type="AlphaFoldDB" id="A0A2C9M8U3"/>
<dbReference type="EnsemblMetazoa" id="BGLB039892-RB">
    <property type="protein sequence ID" value="BGLB039892-PB"/>
    <property type="gene ID" value="BGLB039892"/>
</dbReference>
<feature type="compositionally biased region" description="Polar residues" evidence="1">
    <location>
        <begin position="481"/>
        <end position="494"/>
    </location>
</feature>
<feature type="compositionally biased region" description="Basic and acidic residues" evidence="1">
    <location>
        <begin position="215"/>
        <end position="225"/>
    </location>
</feature>
<dbReference type="VEuPathDB" id="VectorBase:BGLB039892"/>
<dbReference type="EnsemblMetazoa" id="BGLB039892-RC">
    <property type="protein sequence ID" value="BGLB039892-PC"/>
    <property type="gene ID" value="BGLB039892"/>
</dbReference>
<feature type="region of interest" description="Disordered" evidence="1">
    <location>
        <begin position="199"/>
        <end position="240"/>
    </location>
</feature>
<gene>
    <name evidence="2" type="primary">106068114</name>
</gene>